<feature type="transmembrane region" description="Helical" evidence="13">
    <location>
        <begin position="361"/>
        <end position="379"/>
    </location>
</feature>
<keyword evidence="11 13" id="KW-0472">Membrane</keyword>
<evidence type="ECO:0000256" key="13">
    <source>
        <dbReference type="SAM" id="Phobius"/>
    </source>
</evidence>
<keyword evidence="10" id="KW-0406">Ion transport</keyword>
<gene>
    <name evidence="14" type="ORF">IAB44_05230</name>
</gene>
<evidence type="ECO:0000256" key="9">
    <source>
        <dbReference type="ARBA" id="ARBA00022989"/>
    </source>
</evidence>
<keyword evidence="9 13" id="KW-1133">Transmembrane helix</keyword>
<evidence type="ECO:0000256" key="12">
    <source>
        <dbReference type="ARBA" id="ARBA00031636"/>
    </source>
</evidence>
<dbReference type="PANTHER" id="PTHR43298:SF2">
    <property type="entry name" value="FMN_FAD EXPORTER YEEO-RELATED"/>
    <property type="match status" value="1"/>
</dbReference>
<dbReference type="InterPro" id="IPR050222">
    <property type="entry name" value="MATE_MdtK"/>
</dbReference>
<keyword evidence="7" id="KW-1003">Cell membrane</keyword>
<dbReference type="GO" id="GO:0005886">
    <property type="term" value="C:plasma membrane"/>
    <property type="evidence" value="ECO:0007669"/>
    <property type="project" value="UniProtKB-SubCell"/>
</dbReference>
<reference evidence="14" key="1">
    <citation type="submission" date="2020-10" db="EMBL/GenBank/DDBJ databases">
        <authorList>
            <person name="Gilroy R."/>
        </authorList>
    </citation>
    <scope>NUCLEOTIDE SEQUENCE</scope>
    <source>
        <strain evidence="14">CHK190-19873</strain>
    </source>
</reference>
<dbReference type="PANTHER" id="PTHR43298">
    <property type="entry name" value="MULTIDRUG RESISTANCE PROTEIN NORM-RELATED"/>
    <property type="match status" value="1"/>
</dbReference>
<feature type="transmembrane region" description="Helical" evidence="13">
    <location>
        <begin position="136"/>
        <end position="154"/>
    </location>
</feature>
<keyword evidence="8 13" id="KW-0812">Transmembrane</keyword>
<evidence type="ECO:0000256" key="2">
    <source>
        <dbReference type="ARBA" id="ARBA00004651"/>
    </source>
</evidence>
<evidence type="ECO:0000256" key="8">
    <source>
        <dbReference type="ARBA" id="ARBA00022692"/>
    </source>
</evidence>
<dbReference type="NCBIfam" id="TIGR00797">
    <property type="entry name" value="matE"/>
    <property type="match status" value="1"/>
</dbReference>
<protein>
    <recommendedName>
        <fullName evidence="4">Probable multidrug resistance protein NorM</fullName>
    </recommendedName>
    <alternativeName>
        <fullName evidence="12">Multidrug-efflux transporter</fullName>
    </alternativeName>
</protein>
<comment type="function">
    <text evidence="1">Multidrug efflux pump.</text>
</comment>
<feature type="transmembrane region" description="Helical" evidence="13">
    <location>
        <begin position="280"/>
        <end position="298"/>
    </location>
</feature>
<dbReference type="AlphaFoldDB" id="A0A9D1ERL6"/>
<keyword evidence="5" id="KW-0813">Transport</keyword>
<evidence type="ECO:0000256" key="6">
    <source>
        <dbReference type="ARBA" id="ARBA00022449"/>
    </source>
</evidence>
<evidence type="ECO:0000256" key="11">
    <source>
        <dbReference type="ARBA" id="ARBA00023136"/>
    </source>
</evidence>
<name>A0A9D1ERL6_9FIRM</name>
<dbReference type="GO" id="GO:0006811">
    <property type="term" value="P:monoatomic ion transport"/>
    <property type="evidence" value="ECO:0007669"/>
    <property type="project" value="UniProtKB-KW"/>
</dbReference>
<dbReference type="Pfam" id="PF01554">
    <property type="entry name" value="MatE"/>
    <property type="match status" value="2"/>
</dbReference>
<dbReference type="GO" id="GO:0015297">
    <property type="term" value="F:antiporter activity"/>
    <property type="evidence" value="ECO:0007669"/>
    <property type="project" value="UniProtKB-KW"/>
</dbReference>
<feature type="transmembrane region" description="Helical" evidence="13">
    <location>
        <begin position="250"/>
        <end position="274"/>
    </location>
</feature>
<accession>A0A9D1ERL6</accession>
<feature type="transmembrane region" description="Helical" evidence="13">
    <location>
        <begin position="391"/>
        <end position="413"/>
    </location>
</feature>
<evidence type="ECO:0000313" key="14">
    <source>
        <dbReference type="EMBL" id="HIS30939.1"/>
    </source>
</evidence>
<evidence type="ECO:0000256" key="3">
    <source>
        <dbReference type="ARBA" id="ARBA00010199"/>
    </source>
</evidence>
<comment type="caution">
    <text evidence="14">The sequence shown here is derived from an EMBL/GenBank/DDBJ whole genome shotgun (WGS) entry which is preliminary data.</text>
</comment>
<comment type="similarity">
    <text evidence="3">Belongs to the multi antimicrobial extrusion (MATE) (TC 2.A.66.1) family.</text>
</comment>
<keyword evidence="6" id="KW-0050">Antiport</keyword>
<reference evidence="14" key="2">
    <citation type="journal article" date="2021" name="PeerJ">
        <title>Extensive microbial diversity within the chicken gut microbiome revealed by metagenomics and culture.</title>
        <authorList>
            <person name="Gilroy R."/>
            <person name="Ravi A."/>
            <person name="Getino M."/>
            <person name="Pursley I."/>
            <person name="Horton D.L."/>
            <person name="Alikhan N.F."/>
            <person name="Baker D."/>
            <person name="Gharbi K."/>
            <person name="Hall N."/>
            <person name="Watson M."/>
            <person name="Adriaenssens E.M."/>
            <person name="Foster-Nyarko E."/>
            <person name="Jarju S."/>
            <person name="Secka A."/>
            <person name="Antonio M."/>
            <person name="Oren A."/>
            <person name="Chaudhuri R.R."/>
            <person name="La Ragione R."/>
            <person name="Hildebrand F."/>
            <person name="Pallen M.J."/>
        </authorList>
    </citation>
    <scope>NUCLEOTIDE SEQUENCE</scope>
    <source>
        <strain evidence="14">CHK190-19873</strain>
    </source>
</reference>
<proteinExistence type="inferred from homology"/>
<evidence type="ECO:0000256" key="1">
    <source>
        <dbReference type="ARBA" id="ARBA00003408"/>
    </source>
</evidence>
<dbReference type="PIRSF" id="PIRSF006603">
    <property type="entry name" value="DinF"/>
    <property type="match status" value="1"/>
</dbReference>
<dbReference type="InterPro" id="IPR048279">
    <property type="entry name" value="MdtK-like"/>
</dbReference>
<organism evidence="14 15">
    <name type="scientific">Candidatus Limivivens intestinipullorum</name>
    <dbReference type="NCBI Taxonomy" id="2840858"/>
    <lineage>
        <taxon>Bacteria</taxon>
        <taxon>Bacillati</taxon>
        <taxon>Bacillota</taxon>
        <taxon>Clostridia</taxon>
        <taxon>Lachnospirales</taxon>
        <taxon>Lachnospiraceae</taxon>
        <taxon>Lachnospiraceae incertae sedis</taxon>
        <taxon>Candidatus Limivivens</taxon>
    </lineage>
</organism>
<evidence type="ECO:0000256" key="7">
    <source>
        <dbReference type="ARBA" id="ARBA00022475"/>
    </source>
</evidence>
<comment type="subcellular location">
    <subcellularLocation>
        <location evidence="2">Cell membrane</location>
        <topology evidence="2">Multi-pass membrane protein</topology>
    </subcellularLocation>
</comment>
<evidence type="ECO:0000256" key="4">
    <source>
        <dbReference type="ARBA" id="ARBA00020268"/>
    </source>
</evidence>
<evidence type="ECO:0000256" key="10">
    <source>
        <dbReference type="ARBA" id="ARBA00023065"/>
    </source>
</evidence>
<sequence length="447" mass="48068">MNAVSKNMTQGPAGRQIFLFALPLMLGNVFQQAYTLVDTAVVGQVVGVNALAALGATDWFNWMSVSVCSGLTQGFSIRIAQLYGAKQYADMKKSLCVSLLLAFLSAVVITGLFLFLSAPVLTLMGTSREILGDALLYVRIMFGGIPIVMTYNWLSAVLRSIGNGRTPLAAMGIASVCNILLDLLFVAVFGWGIAGAAAATLIAQAVSCVYCFLHIRKTPVLHFSRADFQPTRDLIRRLFMLGAPMGIQNIIISIGGMILQSIVNTFGVIFVAGFTAANKLYGLLEIAAISFGFSVSTYTGQNLGAKEYGRIRRGVREGALMAVAASLLITVLMFLAGHLLVGFFIDRSDPNAAQVAVYGRHFLYLMAAFLSVLYCLHIYRSALQGMGNTLIPLLSGIAELCMRILAALILPGFIGEYGIYSAEILAWAGALAILYISYRKSLKKLLS</sequence>
<evidence type="ECO:0000313" key="15">
    <source>
        <dbReference type="Proteomes" id="UP000823935"/>
    </source>
</evidence>
<feature type="transmembrane region" description="Helical" evidence="13">
    <location>
        <begin position="419"/>
        <end position="438"/>
    </location>
</feature>
<dbReference type="GO" id="GO:0042910">
    <property type="term" value="F:xenobiotic transmembrane transporter activity"/>
    <property type="evidence" value="ECO:0007669"/>
    <property type="project" value="InterPro"/>
</dbReference>
<dbReference type="InterPro" id="IPR002528">
    <property type="entry name" value="MATE_fam"/>
</dbReference>
<feature type="transmembrane region" description="Helical" evidence="13">
    <location>
        <begin position="319"/>
        <end position="341"/>
    </location>
</feature>
<dbReference type="Proteomes" id="UP000823935">
    <property type="component" value="Unassembled WGS sequence"/>
</dbReference>
<feature type="transmembrane region" description="Helical" evidence="13">
    <location>
        <begin position="166"/>
        <end position="187"/>
    </location>
</feature>
<feature type="transmembrane region" description="Helical" evidence="13">
    <location>
        <begin position="95"/>
        <end position="116"/>
    </location>
</feature>
<dbReference type="EMBL" id="DVIQ01000025">
    <property type="protein sequence ID" value="HIS30939.1"/>
    <property type="molecule type" value="Genomic_DNA"/>
</dbReference>
<evidence type="ECO:0000256" key="5">
    <source>
        <dbReference type="ARBA" id="ARBA00022448"/>
    </source>
</evidence>
<feature type="transmembrane region" description="Helical" evidence="13">
    <location>
        <begin position="193"/>
        <end position="215"/>
    </location>
</feature>
<dbReference type="CDD" id="cd13138">
    <property type="entry name" value="MATE_yoeA_like"/>
    <property type="match status" value="1"/>
</dbReference>